<dbReference type="Proteomes" id="UP000037510">
    <property type="component" value="Unassembled WGS sequence"/>
</dbReference>
<comment type="caution">
    <text evidence="1">The sequence shown here is derived from an EMBL/GenBank/DDBJ whole genome shotgun (WGS) entry which is preliminary data.</text>
</comment>
<dbReference type="GO" id="GO:0003677">
    <property type="term" value="F:DNA binding"/>
    <property type="evidence" value="ECO:0007669"/>
    <property type="project" value="UniProtKB-KW"/>
</dbReference>
<dbReference type="AlphaFoldDB" id="A0A0L7L6Q6"/>
<gene>
    <name evidence="1" type="ORF">OBRU01_14377</name>
</gene>
<reference evidence="1 2" key="1">
    <citation type="journal article" date="2015" name="Genome Biol. Evol.">
        <title>The genome of winter moth (Operophtera brumata) provides a genomic perspective on sexual dimorphism and phenology.</title>
        <authorList>
            <person name="Derks M.F."/>
            <person name="Smit S."/>
            <person name="Salis L."/>
            <person name="Schijlen E."/>
            <person name="Bossers A."/>
            <person name="Mateman C."/>
            <person name="Pijl A.S."/>
            <person name="de Ridder D."/>
            <person name="Groenen M.A."/>
            <person name="Visser M.E."/>
            <person name="Megens H.J."/>
        </authorList>
    </citation>
    <scope>NUCLEOTIDE SEQUENCE [LARGE SCALE GENOMIC DNA]</scope>
    <source>
        <strain evidence="1">WM2013NL</strain>
        <tissue evidence="1">Head and thorax</tissue>
    </source>
</reference>
<proteinExistence type="predicted"/>
<accession>A0A0L7L6Q6</accession>
<dbReference type="EMBL" id="JTDY01002644">
    <property type="protein sequence ID" value="KOB71024.1"/>
    <property type="molecule type" value="Genomic_DNA"/>
</dbReference>
<protein>
    <submittedName>
        <fullName evidence="1">DNA-binding helix-turn-helix protein</fullName>
    </submittedName>
</protein>
<keyword evidence="2" id="KW-1185">Reference proteome</keyword>
<sequence length="214" mass="24375">MKIISEWLQNNLLTLNTDKTKLVPFNISKRSAPDTNFGVKIHQCQSSLPASRDCNCPLLEKLFIAMPPSERKNIERSTNLLQRMNNHAIFRSYSIYSLFTLQIRTPMMTNARALLVNMLPEYSAPYCWIAELQQEEEGEILLPVYSLSGLNTVSKHLSLYNDGDAGAPTPQDLYYASLILTCAGLHYNQSHPILVDRKWITDSYRDTGYRGIDV</sequence>
<evidence type="ECO:0000313" key="2">
    <source>
        <dbReference type="Proteomes" id="UP000037510"/>
    </source>
</evidence>
<keyword evidence="1" id="KW-0238">DNA-binding</keyword>
<organism evidence="1 2">
    <name type="scientific">Operophtera brumata</name>
    <name type="common">Winter moth</name>
    <name type="synonym">Phalaena brumata</name>
    <dbReference type="NCBI Taxonomy" id="104452"/>
    <lineage>
        <taxon>Eukaryota</taxon>
        <taxon>Metazoa</taxon>
        <taxon>Ecdysozoa</taxon>
        <taxon>Arthropoda</taxon>
        <taxon>Hexapoda</taxon>
        <taxon>Insecta</taxon>
        <taxon>Pterygota</taxon>
        <taxon>Neoptera</taxon>
        <taxon>Endopterygota</taxon>
        <taxon>Lepidoptera</taxon>
        <taxon>Glossata</taxon>
        <taxon>Ditrysia</taxon>
        <taxon>Geometroidea</taxon>
        <taxon>Geometridae</taxon>
        <taxon>Larentiinae</taxon>
        <taxon>Operophtera</taxon>
    </lineage>
</organism>
<evidence type="ECO:0000313" key="1">
    <source>
        <dbReference type="EMBL" id="KOB71024.1"/>
    </source>
</evidence>
<name>A0A0L7L6Q6_OPEBR</name>